<dbReference type="Pfam" id="PF07969">
    <property type="entry name" value="Amidohydro_3"/>
    <property type="match status" value="1"/>
</dbReference>
<dbReference type="SUPFAM" id="SSF51556">
    <property type="entry name" value="Metallo-dependent hydrolases"/>
    <property type="match status" value="1"/>
</dbReference>
<dbReference type="PANTHER" id="PTHR22642">
    <property type="entry name" value="IMIDAZOLONEPROPIONASE"/>
    <property type="match status" value="1"/>
</dbReference>
<comment type="caution">
    <text evidence="3">The sequence shown here is derived from an EMBL/GenBank/DDBJ whole genome shotgun (WGS) entry which is preliminary data.</text>
</comment>
<proteinExistence type="predicted"/>
<evidence type="ECO:0000313" key="3">
    <source>
        <dbReference type="EMBL" id="MST52337.1"/>
    </source>
</evidence>
<evidence type="ECO:0000313" key="4">
    <source>
        <dbReference type="Proteomes" id="UP000474676"/>
    </source>
</evidence>
<dbReference type="Gene3D" id="3.20.20.140">
    <property type="entry name" value="Metal-dependent hydrolases"/>
    <property type="match status" value="1"/>
</dbReference>
<reference evidence="3 4" key="1">
    <citation type="submission" date="2019-08" db="EMBL/GenBank/DDBJ databases">
        <title>In-depth cultivation of the pig gut microbiome towards novel bacterial diversity and tailored functional studies.</title>
        <authorList>
            <person name="Wylensek D."/>
            <person name="Hitch T.C.A."/>
            <person name="Clavel T."/>
        </authorList>
    </citation>
    <scope>NUCLEOTIDE SEQUENCE [LARGE SCALE GENOMIC DNA]</scope>
    <source>
        <strain evidence="3 4">WCA-MUC-591-APC-3H</strain>
    </source>
</reference>
<accession>A0A6L5Y8V5</accession>
<dbReference type="GeneID" id="303115359"/>
<dbReference type="InterPro" id="IPR033932">
    <property type="entry name" value="YtcJ-like"/>
</dbReference>
<dbReference type="SUPFAM" id="SSF51338">
    <property type="entry name" value="Composite domain of metallo-dependent hydrolases"/>
    <property type="match status" value="1"/>
</dbReference>
<sequence>MRKKADTLFYGGKIYTMEEEGVCKEAVVIKDGKFAYVGTEEQAREQFDCAEVIDLEGKTVLPGMGDSHLHFFAFCQTYTTVDLGKAKSKAEALQLLRERAAETPKGEWIKGSNFDQSKWSDSEDRLPTRQDLDQASMEHPIVIKRVCLHTAVANTMALERAGITNGYVFGPGGLVELDKDGEPTGVFREQASKIYDNLIPDPFLVPDTREACMKKGLELAAGYGLTMMHTYAAEIWHYDEDFEDYAARSKRGELPVRMTVCLDYMFEKPKITEKERNDPYCTAHLGSFKSFSDGSLGSRSAKLYDDYSDDPGNSGILVITPEGLKERMYEAYRHGLQPATHCIGDQALDVTLSAVEYCLEQGRKDGMTQEEQNMRLPFRIIHAQMATPGLIERMKKLPVVLDIQPVFLMTDLHWIEERVGKKRAEMSYTWRTYLDEGIILAGGSDSPVESFSPWLGIYAAVTRQDMNEYPPGGYHPAEKVSVYEAVSMYCKNVAYAAGEQDLMGTIETGKFADMVVIDRDIFQIQENEIKDIQVLHTYLAGRTTYERQ</sequence>
<feature type="domain" description="Amidohydrolase 3" evidence="2">
    <location>
        <begin position="51"/>
        <end position="545"/>
    </location>
</feature>
<evidence type="ECO:0000256" key="1">
    <source>
        <dbReference type="SAM" id="MobiDB-lite"/>
    </source>
</evidence>
<organism evidence="3 4">
    <name type="scientific">Hornefia butyriciproducens</name>
    <dbReference type="NCBI Taxonomy" id="2652293"/>
    <lineage>
        <taxon>Bacteria</taxon>
        <taxon>Bacillati</taxon>
        <taxon>Bacillota</taxon>
        <taxon>Clostridia</taxon>
        <taxon>Peptostreptococcales</taxon>
        <taxon>Anaerovoracaceae</taxon>
        <taxon>Hornefia</taxon>
    </lineage>
</organism>
<dbReference type="InterPro" id="IPR032466">
    <property type="entry name" value="Metal_Hydrolase"/>
</dbReference>
<keyword evidence="4" id="KW-1185">Reference proteome</keyword>
<dbReference type="CDD" id="cd01300">
    <property type="entry name" value="YtcJ_like"/>
    <property type="match status" value="1"/>
</dbReference>
<feature type="compositionally biased region" description="Basic and acidic residues" evidence="1">
    <location>
        <begin position="118"/>
        <end position="132"/>
    </location>
</feature>
<dbReference type="InterPro" id="IPR011059">
    <property type="entry name" value="Metal-dep_hydrolase_composite"/>
</dbReference>
<dbReference type="EMBL" id="VUMZ01000007">
    <property type="protein sequence ID" value="MST52337.1"/>
    <property type="molecule type" value="Genomic_DNA"/>
</dbReference>
<dbReference type="AlphaFoldDB" id="A0A6L5Y8V5"/>
<name>A0A6L5Y8V5_9FIRM</name>
<protein>
    <submittedName>
        <fullName evidence="3">Amidohydrolase</fullName>
    </submittedName>
</protein>
<dbReference type="Proteomes" id="UP000474676">
    <property type="component" value="Unassembled WGS sequence"/>
</dbReference>
<dbReference type="Gene3D" id="3.10.310.70">
    <property type="match status" value="1"/>
</dbReference>
<dbReference type="InterPro" id="IPR013108">
    <property type="entry name" value="Amidohydro_3"/>
</dbReference>
<dbReference type="RefSeq" id="WP_154574734.1">
    <property type="nucleotide sequence ID" value="NZ_VUMZ01000007.1"/>
</dbReference>
<gene>
    <name evidence="3" type="ORF">FYJ64_08450</name>
</gene>
<dbReference type="GO" id="GO:0016810">
    <property type="term" value="F:hydrolase activity, acting on carbon-nitrogen (but not peptide) bonds"/>
    <property type="evidence" value="ECO:0007669"/>
    <property type="project" value="InterPro"/>
</dbReference>
<dbReference type="Gene3D" id="2.30.40.10">
    <property type="entry name" value="Urease, subunit C, domain 1"/>
    <property type="match status" value="1"/>
</dbReference>
<feature type="region of interest" description="Disordered" evidence="1">
    <location>
        <begin position="107"/>
        <end position="133"/>
    </location>
</feature>
<keyword evidence="3" id="KW-0378">Hydrolase</keyword>
<dbReference type="PANTHER" id="PTHR22642:SF2">
    <property type="entry name" value="PROTEIN LONG AFTER FAR-RED 3"/>
    <property type="match status" value="1"/>
</dbReference>
<evidence type="ECO:0000259" key="2">
    <source>
        <dbReference type="Pfam" id="PF07969"/>
    </source>
</evidence>